<evidence type="ECO:0000256" key="2">
    <source>
        <dbReference type="PROSITE-ProRule" id="PRU01282"/>
    </source>
</evidence>
<dbReference type="Proteomes" id="UP000245629">
    <property type="component" value="Chromosome 2"/>
</dbReference>
<sequence>MAEVIFYEKPGCAGNARQRRLLEEAGHRLVVRDLLAEPWTAETLRPFFGSRPVADWFNRAAPAVKAGAVDPDALGPEEALALMVRDPLLIRRPLMQAGDERSCGFVAEEVDGWIGLAALPDGHSEARLEGCARPDMPPCPGPEKA</sequence>
<evidence type="ECO:0000256" key="1">
    <source>
        <dbReference type="ARBA" id="ARBA00007198"/>
    </source>
</evidence>
<accession>A0A2S2CS55</accession>
<dbReference type="InterPro" id="IPR036249">
    <property type="entry name" value="Thioredoxin-like_sf"/>
</dbReference>
<dbReference type="AlphaFoldDB" id="A0A2S2CS55"/>
<dbReference type="InterPro" id="IPR006503">
    <property type="entry name" value="Nase-assoc"/>
</dbReference>
<dbReference type="KEGG" id="azz:DEW08_14745"/>
<reference evidence="4" key="1">
    <citation type="submission" date="2018-05" db="EMBL/GenBank/DDBJ databases">
        <title>Azospirillum thermophila sp. nov., a novel isolated from hot spring.</title>
        <authorList>
            <person name="Zhao Z."/>
        </authorList>
    </citation>
    <scope>NUCLEOTIDE SEQUENCE [LARGE SCALE GENOMIC DNA]</scope>
    <source>
        <strain evidence="4">CFH 70021</strain>
    </source>
</reference>
<name>A0A2S2CS55_9PROT</name>
<dbReference type="InterPro" id="IPR006660">
    <property type="entry name" value="Arsenate_reductase-like"/>
</dbReference>
<gene>
    <name evidence="3" type="ORF">DEW08_14745</name>
</gene>
<dbReference type="CDD" id="cd03033">
    <property type="entry name" value="ArsC_15kD"/>
    <property type="match status" value="1"/>
</dbReference>
<dbReference type="SUPFAM" id="SSF52833">
    <property type="entry name" value="Thioredoxin-like"/>
    <property type="match status" value="1"/>
</dbReference>
<dbReference type="Pfam" id="PF03960">
    <property type="entry name" value="ArsC"/>
    <property type="match status" value="1"/>
</dbReference>
<evidence type="ECO:0000313" key="4">
    <source>
        <dbReference type="Proteomes" id="UP000245629"/>
    </source>
</evidence>
<proteinExistence type="inferred from homology"/>
<protein>
    <recommendedName>
        <fullName evidence="5">Nitrogenase-associated protein</fullName>
    </recommendedName>
</protein>
<dbReference type="RefSeq" id="WP_109328306.1">
    <property type="nucleotide sequence ID" value="NZ_CP029353.1"/>
</dbReference>
<dbReference type="PANTHER" id="PTHR30041:SF8">
    <property type="entry name" value="PROTEIN YFFB"/>
    <property type="match status" value="1"/>
</dbReference>
<keyword evidence="4" id="KW-1185">Reference proteome</keyword>
<dbReference type="OrthoDB" id="5432555at2"/>
<organism evidence="3 4">
    <name type="scientific">Azospirillum thermophilum</name>
    <dbReference type="NCBI Taxonomy" id="2202148"/>
    <lineage>
        <taxon>Bacteria</taxon>
        <taxon>Pseudomonadati</taxon>
        <taxon>Pseudomonadota</taxon>
        <taxon>Alphaproteobacteria</taxon>
        <taxon>Rhodospirillales</taxon>
        <taxon>Azospirillaceae</taxon>
        <taxon>Azospirillum</taxon>
    </lineage>
</organism>
<dbReference type="PANTHER" id="PTHR30041">
    <property type="entry name" value="ARSENATE REDUCTASE"/>
    <property type="match status" value="1"/>
</dbReference>
<evidence type="ECO:0000313" key="3">
    <source>
        <dbReference type="EMBL" id="AWK87308.1"/>
    </source>
</evidence>
<dbReference type="EMBL" id="CP029353">
    <property type="protein sequence ID" value="AWK87308.1"/>
    <property type="molecule type" value="Genomic_DNA"/>
</dbReference>
<dbReference type="PROSITE" id="PS51353">
    <property type="entry name" value="ARSC"/>
    <property type="match status" value="1"/>
</dbReference>
<comment type="similarity">
    <text evidence="1 2">Belongs to the ArsC family.</text>
</comment>
<dbReference type="NCBIfam" id="TIGR01616">
    <property type="entry name" value="nitro_assoc"/>
    <property type="match status" value="1"/>
</dbReference>
<dbReference type="Gene3D" id="3.40.30.10">
    <property type="entry name" value="Glutaredoxin"/>
    <property type="match status" value="1"/>
</dbReference>
<evidence type="ECO:0008006" key="5">
    <source>
        <dbReference type="Google" id="ProtNLM"/>
    </source>
</evidence>